<evidence type="ECO:0000256" key="3">
    <source>
        <dbReference type="ARBA" id="ARBA00023002"/>
    </source>
</evidence>
<dbReference type="Proteomes" id="UP000199382">
    <property type="component" value="Unassembled WGS sequence"/>
</dbReference>
<evidence type="ECO:0000256" key="1">
    <source>
        <dbReference type="ARBA" id="ARBA00006484"/>
    </source>
</evidence>
<proteinExistence type="inferred from homology"/>
<dbReference type="EMBL" id="FNEK01000122">
    <property type="protein sequence ID" value="SDL84896.1"/>
    <property type="molecule type" value="Genomic_DNA"/>
</dbReference>
<dbReference type="SUPFAM" id="SSF51735">
    <property type="entry name" value="NAD(P)-binding Rossmann-fold domains"/>
    <property type="match status" value="1"/>
</dbReference>
<dbReference type="EMBL" id="FNEK01000094">
    <property type="protein sequence ID" value="SDL56461.1"/>
    <property type="molecule type" value="Genomic_DNA"/>
</dbReference>
<dbReference type="AlphaFoldDB" id="A0A1G9NED6"/>
<evidence type="ECO:0000313" key="4">
    <source>
        <dbReference type="EMBL" id="SDL56461.1"/>
    </source>
</evidence>
<name>A0A1G9NED6_9RHOB</name>
<dbReference type="PANTHER" id="PTHR43963">
    <property type="entry name" value="CARBONYL REDUCTASE 1-RELATED"/>
    <property type="match status" value="1"/>
</dbReference>
<dbReference type="InterPro" id="IPR002347">
    <property type="entry name" value="SDR_fam"/>
</dbReference>
<gene>
    <name evidence="4" type="ORF">SAMN04488026_10941</name>
    <name evidence="5" type="ORF">SAMN04488026_11221</name>
</gene>
<organism evidence="5 6">
    <name type="scientific">Aliiruegeria lutimaris</name>
    <dbReference type="NCBI Taxonomy" id="571298"/>
    <lineage>
        <taxon>Bacteria</taxon>
        <taxon>Pseudomonadati</taxon>
        <taxon>Pseudomonadota</taxon>
        <taxon>Alphaproteobacteria</taxon>
        <taxon>Rhodobacterales</taxon>
        <taxon>Roseobacteraceae</taxon>
        <taxon>Aliiruegeria</taxon>
    </lineage>
</organism>
<comment type="similarity">
    <text evidence="1">Belongs to the short-chain dehydrogenases/reductases (SDR) family.</text>
</comment>
<evidence type="ECO:0000313" key="6">
    <source>
        <dbReference type="Proteomes" id="UP000199382"/>
    </source>
</evidence>
<keyword evidence="6" id="KW-1185">Reference proteome</keyword>
<reference evidence="5 6" key="1">
    <citation type="submission" date="2016-10" db="EMBL/GenBank/DDBJ databases">
        <authorList>
            <person name="de Groot N.N."/>
        </authorList>
    </citation>
    <scope>NUCLEOTIDE SEQUENCE [LARGE SCALE GENOMIC DNA]</scope>
    <source>
        <strain evidence="5 6">DSM 25294</strain>
    </source>
</reference>
<feature type="non-terminal residue" evidence="5">
    <location>
        <position position="198"/>
    </location>
</feature>
<dbReference type="OrthoDB" id="7593130at2"/>
<dbReference type="PRINTS" id="PR00081">
    <property type="entry name" value="GDHRDH"/>
</dbReference>
<keyword evidence="2" id="KW-0521">NADP</keyword>
<dbReference type="InterPro" id="IPR036291">
    <property type="entry name" value="NAD(P)-bd_dom_sf"/>
</dbReference>
<evidence type="ECO:0000313" key="5">
    <source>
        <dbReference type="EMBL" id="SDL84896.1"/>
    </source>
</evidence>
<dbReference type="PANTHER" id="PTHR43963:SF6">
    <property type="entry name" value="CHAIN DEHYDROGENASE FAMILY PROTEIN, PUTATIVE (AFU_ORTHOLOGUE AFUA_3G15350)-RELATED"/>
    <property type="match status" value="1"/>
</dbReference>
<dbReference type="Pfam" id="PF00106">
    <property type="entry name" value="adh_short"/>
    <property type="match status" value="1"/>
</dbReference>
<dbReference type="RefSeq" id="WP_093163901.1">
    <property type="nucleotide sequence ID" value="NZ_FNEK01000094.1"/>
</dbReference>
<evidence type="ECO:0000256" key="2">
    <source>
        <dbReference type="ARBA" id="ARBA00022857"/>
    </source>
</evidence>
<dbReference type="Gene3D" id="3.40.50.720">
    <property type="entry name" value="NAD(P)-binding Rossmann-like Domain"/>
    <property type="match status" value="1"/>
</dbReference>
<keyword evidence="3" id="KW-0560">Oxidoreductase</keyword>
<sequence length="198" mass="20809">MRRILVTGANKGIGYAIAERILEEADDTFVFLGSRDLERGGAAAESLSRESADRASRIQIVEIDVSSDESVGGAVLQVRDTCGSEKLYGIVNNAGIGLGADDLRSVLNVNTRGIKRVCDAFIPLLSDGGRIVNITSAAGPNFVATCSQDRQAFFTDPAVTWDEIDALMEECIAIAGNAEAFATRGLGDGSAYGLSKAC</sequence>
<dbReference type="STRING" id="571298.SAMN04488026_10941"/>
<protein>
    <submittedName>
        <fullName evidence="5">Short chain dehydrogenase</fullName>
    </submittedName>
</protein>
<dbReference type="GO" id="GO:0016491">
    <property type="term" value="F:oxidoreductase activity"/>
    <property type="evidence" value="ECO:0007669"/>
    <property type="project" value="UniProtKB-KW"/>
</dbReference>
<accession>A0A1G9NED6</accession>